<feature type="compositionally biased region" description="Polar residues" evidence="1">
    <location>
        <begin position="135"/>
        <end position="147"/>
    </location>
</feature>
<feature type="compositionally biased region" description="Low complexity" evidence="1">
    <location>
        <begin position="59"/>
        <end position="78"/>
    </location>
</feature>
<feature type="compositionally biased region" description="Polar residues" evidence="1">
    <location>
        <begin position="1"/>
        <end position="19"/>
    </location>
</feature>
<feature type="compositionally biased region" description="Basic and acidic residues" evidence="1">
    <location>
        <begin position="24"/>
        <end position="34"/>
    </location>
</feature>
<organism evidence="3 4">
    <name type="scientific">Podospora fimiseda</name>
    <dbReference type="NCBI Taxonomy" id="252190"/>
    <lineage>
        <taxon>Eukaryota</taxon>
        <taxon>Fungi</taxon>
        <taxon>Dikarya</taxon>
        <taxon>Ascomycota</taxon>
        <taxon>Pezizomycotina</taxon>
        <taxon>Sordariomycetes</taxon>
        <taxon>Sordariomycetidae</taxon>
        <taxon>Sordariales</taxon>
        <taxon>Podosporaceae</taxon>
        <taxon>Podospora</taxon>
    </lineage>
</organism>
<evidence type="ECO:0000313" key="3">
    <source>
        <dbReference type="EMBL" id="KAK4229435.1"/>
    </source>
</evidence>
<dbReference type="EMBL" id="MU865308">
    <property type="protein sequence ID" value="KAK4229435.1"/>
    <property type="molecule type" value="Genomic_DNA"/>
</dbReference>
<dbReference type="AlphaFoldDB" id="A0AAN7BTW1"/>
<feature type="compositionally biased region" description="Polar residues" evidence="1">
    <location>
        <begin position="158"/>
        <end position="169"/>
    </location>
</feature>
<evidence type="ECO:0008006" key="5">
    <source>
        <dbReference type="Google" id="ProtNLM"/>
    </source>
</evidence>
<protein>
    <recommendedName>
        <fullName evidence="5">Fucose-specific lectin</fullName>
    </recommendedName>
</protein>
<dbReference type="SUPFAM" id="SSF89372">
    <property type="entry name" value="Fucose-specific lectin"/>
    <property type="match status" value="1"/>
</dbReference>
<evidence type="ECO:0000256" key="1">
    <source>
        <dbReference type="SAM" id="MobiDB-lite"/>
    </source>
</evidence>
<keyword evidence="2" id="KW-0812">Transmembrane</keyword>
<feature type="region of interest" description="Disordered" evidence="1">
    <location>
        <begin position="127"/>
        <end position="169"/>
    </location>
</feature>
<accession>A0AAN7BTW1</accession>
<dbReference type="Proteomes" id="UP001301958">
    <property type="component" value="Unassembled WGS sequence"/>
</dbReference>
<keyword evidence="4" id="KW-1185">Reference proteome</keyword>
<keyword evidence="2" id="KW-0472">Membrane</keyword>
<feature type="compositionally biased region" description="Low complexity" evidence="1">
    <location>
        <begin position="148"/>
        <end position="157"/>
    </location>
</feature>
<sequence>MASWSSRRYGTTADTSQQPGLEVVIDHEGLEPAPDRQGQYPERVTSKKPFYLESDRHAPPQSYISASSPSSYSRPTKPTITPLTYSENSKRQEQRGESCRRLWLVLAIIIAILVVVGAIVGGVVGSQEMKKSKPDPSTTSASKSPPETSNTATTTTSGQQQLNLKPNSPLTATGYRDGAFYHIHLFYQSLDGTIHRSRFSSEGNNKGGWSKPENFSSIKLLSSGSSLAATTNLAKSPPEINLYYLNPSSQLSGHRFSGDSLLTPITSLQQTPTVISSQSKLSAYHPVLISQNIPSGTLQYFRDWSFEGRSWENYTLPQSNSAFVSTPLVLLPNAVTYQDSIGVLYVDRKGEVASYLASTNNTRVEEWSWGIGSTGVTFGGNKTNALGGFVNGRTKNLVDTYILFEDEGKLYEARQDESTGSGWKGPNEIKGIEEVEKGTEITCVTMALWELNGVRLKGEKDMNRCFLMGGKGKLMEVWFDGGGWRVVGEVPLQ</sequence>
<proteinExistence type="predicted"/>
<reference evidence="3" key="2">
    <citation type="submission" date="2023-05" db="EMBL/GenBank/DDBJ databases">
        <authorList>
            <consortium name="Lawrence Berkeley National Laboratory"/>
            <person name="Steindorff A."/>
            <person name="Hensen N."/>
            <person name="Bonometti L."/>
            <person name="Westerberg I."/>
            <person name="Brannstrom I.O."/>
            <person name="Guillou S."/>
            <person name="Cros-Aarteil S."/>
            <person name="Calhoun S."/>
            <person name="Haridas S."/>
            <person name="Kuo A."/>
            <person name="Mondo S."/>
            <person name="Pangilinan J."/>
            <person name="Riley R."/>
            <person name="Labutti K."/>
            <person name="Andreopoulos B."/>
            <person name="Lipzen A."/>
            <person name="Chen C."/>
            <person name="Yanf M."/>
            <person name="Daum C."/>
            <person name="Ng V."/>
            <person name="Clum A."/>
            <person name="Ohm R."/>
            <person name="Martin F."/>
            <person name="Silar P."/>
            <person name="Natvig D."/>
            <person name="Lalanne C."/>
            <person name="Gautier V."/>
            <person name="Ament-Velasquez S.L."/>
            <person name="Kruys A."/>
            <person name="Hutchinson M.I."/>
            <person name="Powell A.J."/>
            <person name="Barry K."/>
            <person name="Miller A.N."/>
            <person name="Grigoriev I.V."/>
            <person name="Debuchy R."/>
            <person name="Gladieux P."/>
            <person name="Thoren M.H."/>
            <person name="Johannesson H."/>
        </authorList>
    </citation>
    <scope>NUCLEOTIDE SEQUENCE</scope>
    <source>
        <strain evidence="3">CBS 990.96</strain>
    </source>
</reference>
<name>A0AAN7BTW1_9PEZI</name>
<comment type="caution">
    <text evidence="3">The sequence shown here is derived from an EMBL/GenBank/DDBJ whole genome shotgun (WGS) entry which is preliminary data.</text>
</comment>
<keyword evidence="2" id="KW-1133">Transmembrane helix</keyword>
<evidence type="ECO:0000313" key="4">
    <source>
        <dbReference type="Proteomes" id="UP001301958"/>
    </source>
</evidence>
<gene>
    <name evidence="3" type="ORF">QBC38DRAFT_109633</name>
</gene>
<evidence type="ECO:0000256" key="2">
    <source>
        <dbReference type="SAM" id="Phobius"/>
    </source>
</evidence>
<reference evidence="3" key="1">
    <citation type="journal article" date="2023" name="Mol. Phylogenet. Evol.">
        <title>Genome-scale phylogeny and comparative genomics of the fungal order Sordariales.</title>
        <authorList>
            <person name="Hensen N."/>
            <person name="Bonometti L."/>
            <person name="Westerberg I."/>
            <person name="Brannstrom I.O."/>
            <person name="Guillou S."/>
            <person name="Cros-Aarteil S."/>
            <person name="Calhoun S."/>
            <person name="Haridas S."/>
            <person name="Kuo A."/>
            <person name="Mondo S."/>
            <person name="Pangilinan J."/>
            <person name="Riley R."/>
            <person name="LaButti K."/>
            <person name="Andreopoulos B."/>
            <person name="Lipzen A."/>
            <person name="Chen C."/>
            <person name="Yan M."/>
            <person name="Daum C."/>
            <person name="Ng V."/>
            <person name="Clum A."/>
            <person name="Steindorff A."/>
            <person name="Ohm R.A."/>
            <person name="Martin F."/>
            <person name="Silar P."/>
            <person name="Natvig D.O."/>
            <person name="Lalanne C."/>
            <person name="Gautier V."/>
            <person name="Ament-Velasquez S.L."/>
            <person name="Kruys A."/>
            <person name="Hutchinson M.I."/>
            <person name="Powell A.J."/>
            <person name="Barry K."/>
            <person name="Miller A.N."/>
            <person name="Grigoriev I.V."/>
            <person name="Debuchy R."/>
            <person name="Gladieux P."/>
            <person name="Hiltunen Thoren M."/>
            <person name="Johannesson H."/>
        </authorList>
    </citation>
    <scope>NUCLEOTIDE SEQUENCE</scope>
    <source>
        <strain evidence="3">CBS 990.96</strain>
    </source>
</reference>
<dbReference type="Gene3D" id="2.120.10.70">
    <property type="entry name" value="Fucose-specific lectin"/>
    <property type="match status" value="1"/>
</dbReference>
<feature type="region of interest" description="Disordered" evidence="1">
    <location>
        <begin position="1"/>
        <end position="92"/>
    </location>
</feature>
<feature type="transmembrane region" description="Helical" evidence="2">
    <location>
        <begin position="102"/>
        <end position="124"/>
    </location>
</feature>